<organism evidence="4 5">
    <name type="scientific">Blastococcus carthaginiensis</name>
    <dbReference type="NCBI Taxonomy" id="3050034"/>
    <lineage>
        <taxon>Bacteria</taxon>
        <taxon>Bacillati</taxon>
        <taxon>Actinomycetota</taxon>
        <taxon>Actinomycetes</taxon>
        <taxon>Geodermatophilales</taxon>
        <taxon>Geodermatophilaceae</taxon>
        <taxon>Blastococcus</taxon>
    </lineage>
</organism>
<reference evidence="5" key="1">
    <citation type="submission" date="2023-05" db="EMBL/GenBank/DDBJ databases">
        <title>Draft genome of Pseudofrankia sp. BMG5.37.</title>
        <authorList>
            <person name="Gtari M."/>
            <person name="Ghodhbane F."/>
            <person name="Sbissi I."/>
        </authorList>
    </citation>
    <scope>NUCLEOTIDE SEQUENCE [LARGE SCALE GENOMIC DNA]</scope>
    <source>
        <strain evidence="5">BMG 814</strain>
    </source>
</reference>
<dbReference type="Gene3D" id="3.40.190.10">
    <property type="entry name" value="Periplasmic binding protein-like II"/>
    <property type="match status" value="2"/>
</dbReference>
<protein>
    <submittedName>
        <fullName evidence="4">ABC transporter substrate-binding protein</fullName>
    </submittedName>
</protein>
<keyword evidence="5" id="KW-1185">Reference proteome</keyword>
<dbReference type="PANTHER" id="PTHR30024">
    <property type="entry name" value="ALIPHATIC SULFONATES-BINDING PROTEIN-RELATED"/>
    <property type="match status" value="1"/>
</dbReference>
<gene>
    <name evidence="4" type="ORF">QOZ88_07610</name>
</gene>
<sequence>MNRLRKVSTVGAVAAVTVGIVTGCGDSTTDSGGGAAAGVETVRIGVGVDSAYTPFFLAESEGMFDEAGLDVELVQFAVGGEAVDALSTDAVQLAGTSEVTAIGRLNQNEDLRAILVYQESGDYLKVVLREGLSDVSEAQRIGFVPGLSELSALKLLESESIDPSAVEMISVGPPEAVPLMERGDIDAFVMWEPWPANAAEQGHQIAMSTGDYGWSYVHWLLGNESWIQENEETAQTLAGVLAEAAEMTEQDPQTAAEATEAATSVPVPDTLTAIDEIDFAVRSITEENLPDLQSVADYYVETGKADTALDVESAVLLDWYEGQGE</sequence>
<dbReference type="Proteomes" id="UP001233673">
    <property type="component" value="Unassembled WGS sequence"/>
</dbReference>
<comment type="similarity">
    <text evidence="2">Belongs to the bacterial solute-binding protein SsuA/TauA family.</text>
</comment>
<keyword evidence="3" id="KW-0732">Signal</keyword>
<dbReference type="PANTHER" id="PTHR30024:SF47">
    <property type="entry name" value="TAURINE-BINDING PERIPLASMIC PROTEIN"/>
    <property type="match status" value="1"/>
</dbReference>
<comment type="caution">
    <text evidence="4">The sequence shown here is derived from an EMBL/GenBank/DDBJ whole genome shotgun (WGS) entry which is preliminary data.</text>
</comment>
<name>A0ABT9IAA9_9ACTN</name>
<dbReference type="SUPFAM" id="SSF53850">
    <property type="entry name" value="Periplasmic binding protein-like II"/>
    <property type="match status" value="1"/>
</dbReference>
<dbReference type="Pfam" id="PF13379">
    <property type="entry name" value="NMT1_2"/>
    <property type="match status" value="1"/>
</dbReference>
<comment type="subcellular location">
    <subcellularLocation>
        <location evidence="1">Periplasm</location>
    </subcellularLocation>
</comment>
<evidence type="ECO:0000256" key="2">
    <source>
        <dbReference type="ARBA" id="ARBA00010742"/>
    </source>
</evidence>
<evidence type="ECO:0000313" key="5">
    <source>
        <dbReference type="Proteomes" id="UP001233673"/>
    </source>
</evidence>
<dbReference type="CDD" id="cd01008">
    <property type="entry name" value="PBP2_NrtA_SsuA_CpmA_like"/>
    <property type="match status" value="1"/>
</dbReference>
<accession>A0ABT9IAA9</accession>
<evidence type="ECO:0000256" key="1">
    <source>
        <dbReference type="ARBA" id="ARBA00004418"/>
    </source>
</evidence>
<dbReference type="RefSeq" id="WP_305999192.1">
    <property type="nucleotide sequence ID" value="NZ_JASNFN010000005.1"/>
</dbReference>
<dbReference type="EMBL" id="JASNFN010000005">
    <property type="protein sequence ID" value="MDP5182503.1"/>
    <property type="molecule type" value="Genomic_DNA"/>
</dbReference>
<evidence type="ECO:0000256" key="3">
    <source>
        <dbReference type="ARBA" id="ARBA00022729"/>
    </source>
</evidence>
<proteinExistence type="inferred from homology"/>
<evidence type="ECO:0000313" key="4">
    <source>
        <dbReference type="EMBL" id="MDP5182503.1"/>
    </source>
</evidence>
<dbReference type="PROSITE" id="PS51257">
    <property type="entry name" value="PROKAR_LIPOPROTEIN"/>
    <property type="match status" value="1"/>
</dbReference>